<dbReference type="InterPro" id="IPR041898">
    <property type="entry name" value="MAGE_WH1"/>
</dbReference>
<gene>
    <name evidence="3" type="ORF">KP509_30G061400</name>
</gene>
<dbReference type="PROSITE" id="PS50838">
    <property type="entry name" value="MAGE"/>
    <property type="match status" value="1"/>
</dbReference>
<comment type="caution">
    <text evidence="3">The sequence shown here is derived from an EMBL/GenBank/DDBJ whole genome shotgun (WGS) entry which is preliminary data.</text>
</comment>
<feature type="domain" description="MAGE" evidence="2">
    <location>
        <begin position="43"/>
        <end position="253"/>
    </location>
</feature>
<dbReference type="PANTHER" id="PTHR11736:SF14">
    <property type="entry name" value="NSE3 HOMOLOG, SMC5-SMC6 COMPLEX COMPONENT"/>
    <property type="match status" value="1"/>
</dbReference>
<evidence type="ECO:0000313" key="3">
    <source>
        <dbReference type="EMBL" id="KAH7290727.1"/>
    </source>
</evidence>
<name>A0A8T2R412_CERRI</name>
<dbReference type="Gene3D" id="1.10.10.1200">
    <property type="entry name" value="MAGE homology domain, winged helix WH1 motif"/>
    <property type="match status" value="1"/>
</dbReference>
<accession>A0A8T2R412</accession>
<dbReference type="Pfam" id="PF01454">
    <property type="entry name" value="MAGE"/>
    <property type="match status" value="1"/>
</dbReference>
<dbReference type="InterPro" id="IPR002190">
    <property type="entry name" value="MHD_dom"/>
</dbReference>
<sequence>MCRVMSRIPQSSSQRHLPHRISQPPAHPHEPELSQVDLPSEEVERLVADVMRYMLFKNHQQHGVPVRREELVQIITKTYKTRNLSNHVIQRAQEKFRDIFGFEMRELIRSRQTKNTKNPQSSQGAAPDVKCYILKSILPEDLQKRYVITKDSSKTSSLTLLIVSVISLCGEKVPEETLWSHLGRLGVKPDAEHPVFGEMKQFIDSLIKQRYIVKEKVSGPNGDAFVYDLAEKTLDQPVKAKLDAFIAKMVKKDDFTVDTPMVS</sequence>
<dbReference type="EMBL" id="CM035435">
    <property type="protein sequence ID" value="KAH7290727.1"/>
    <property type="molecule type" value="Genomic_DNA"/>
</dbReference>
<dbReference type="GO" id="GO:0005634">
    <property type="term" value="C:nucleus"/>
    <property type="evidence" value="ECO:0007669"/>
    <property type="project" value="TreeGrafter"/>
</dbReference>
<evidence type="ECO:0000259" key="2">
    <source>
        <dbReference type="PROSITE" id="PS50838"/>
    </source>
</evidence>
<evidence type="ECO:0000256" key="1">
    <source>
        <dbReference type="SAM" id="MobiDB-lite"/>
    </source>
</evidence>
<dbReference type="OrthoDB" id="205198at2759"/>
<dbReference type="OMA" id="KITYSWG"/>
<evidence type="ECO:0000313" key="4">
    <source>
        <dbReference type="Proteomes" id="UP000825935"/>
    </source>
</evidence>
<proteinExistence type="predicted"/>
<dbReference type="PANTHER" id="PTHR11736">
    <property type="entry name" value="MELANOMA-ASSOCIATED ANTIGEN MAGE ANTIGEN"/>
    <property type="match status" value="1"/>
</dbReference>
<keyword evidence="4" id="KW-1185">Reference proteome</keyword>
<dbReference type="Proteomes" id="UP000825935">
    <property type="component" value="Chromosome 30"/>
</dbReference>
<dbReference type="InterPro" id="IPR037445">
    <property type="entry name" value="MAGE"/>
</dbReference>
<reference evidence="3" key="1">
    <citation type="submission" date="2021-08" db="EMBL/GenBank/DDBJ databases">
        <title>WGS assembly of Ceratopteris richardii.</title>
        <authorList>
            <person name="Marchant D.B."/>
            <person name="Chen G."/>
            <person name="Jenkins J."/>
            <person name="Shu S."/>
            <person name="Leebens-Mack J."/>
            <person name="Grimwood J."/>
            <person name="Schmutz J."/>
            <person name="Soltis P."/>
            <person name="Soltis D."/>
            <person name="Chen Z.-H."/>
        </authorList>
    </citation>
    <scope>NUCLEOTIDE SEQUENCE</scope>
    <source>
        <strain evidence="3">Whitten #5841</strain>
        <tissue evidence="3">Leaf</tissue>
    </source>
</reference>
<dbReference type="Gene3D" id="1.10.10.1210">
    <property type="entry name" value="MAGE homology domain, winged helix WH2 motif"/>
    <property type="match status" value="1"/>
</dbReference>
<dbReference type="InterPro" id="IPR041899">
    <property type="entry name" value="MAGE_WH2"/>
</dbReference>
<protein>
    <recommendedName>
        <fullName evidence="2">MAGE domain-containing protein</fullName>
    </recommendedName>
</protein>
<feature type="region of interest" description="Disordered" evidence="1">
    <location>
        <begin position="1"/>
        <end position="38"/>
    </location>
</feature>
<dbReference type="AlphaFoldDB" id="A0A8T2R412"/>
<organism evidence="3 4">
    <name type="scientific">Ceratopteris richardii</name>
    <name type="common">Triangle waterfern</name>
    <dbReference type="NCBI Taxonomy" id="49495"/>
    <lineage>
        <taxon>Eukaryota</taxon>
        <taxon>Viridiplantae</taxon>
        <taxon>Streptophyta</taxon>
        <taxon>Embryophyta</taxon>
        <taxon>Tracheophyta</taxon>
        <taxon>Polypodiopsida</taxon>
        <taxon>Polypodiidae</taxon>
        <taxon>Polypodiales</taxon>
        <taxon>Pteridineae</taxon>
        <taxon>Pteridaceae</taxon>
        <taxon>Parkerioideae</taxon>
        <taxon>Ceratopteris</taxon>
    </lineage>
</organism>
<dbReference type="SMART" id="SM01373">
    <property type="entry name" value="MAGE"/>
    <property type="match status" value="1"/>
</dbReference>